<name>A0A8H7XS26_PSICU</name>
<reference evidence="1" key="1">
    <citation type="submission" date="2021-02" db="EMBL/GenBank/DDBJ databases">
        <title>Psilocybe cubensis genome.</title>
        <authorList>
            <person name="Mckernan K.J."/>
            <person name="Crawford S."/>
            <person name="Trippe A."/>
            <person name="Kane L.T."/>
            <person name="Mclaughlin S."/>
        </authorList>
    </citation>
    <scope>NUCLEOTIDE SEQUENCE [LARGE SCALE GENOMIC DNA]</scope>
    <source>
        <strain evidence="1">MGC-MH-2018</strain>
    </source>
</reference>
<evidence type="ECO:0000313" key="1">
    <source>
        <dbReference type="EMBL" id="KAG5166496.1"/>
    </source>
</evidence>
<organism evidence="1">
    <name type="scientific">Psilocybe cubensis</name>
    <name type="common">Psychedelic mushroom</name>
    <name type="synonym">Stropharia cubensis</name>
    <dbReference type="NCBI Taxonomy" id="181762"/>
    <lineage>
        <taxon>Eukaryota</taxon>
        <taxon>Fungi</taxon>
        <taxon>Dikarya</taxon>
        <taxon>Basidiomycota</taxon>
        <taxon>Agaricomycotina</taxon>
        <taxon>Agaricomycetes</taxon>
        <taxon>Agaricomycetidae</taxon>
        <taxon>Agaricales</taxon>
        <taxon>Agaricineae</taxon>
        <taxon>Strophariaceae</taxon>
        <taxon>Psilocybe</taxon>
    </lineage>
</organism>
<protein>
    <submittedName>
        <fullName evidence="1">Uncharacterized protein</fullName>
    </submittedName>
</protein>
<proteinExistence type="predicted"/>
<dbReference type="AlphaFoldDB" id="A0A8H7XS26"/>
<sequence>MNESEALYYPRSYYGDIALFFSNYITRLFAKDCMIYTFDRYDGWQSRLYSFIDQFLASTRLDDSVAIGALTLLERFRNTVARPPSYPHRIYLCYFVGAYMASHRLLAKSADADHLPFWLSVLGERFSPAELQHAEADFLRDIGYPDHIDSHDFKSMKQRMYLFIHTHMEMRSGHFYDREVFSQSLVSNRPPCYIEMMKRKALFTRIRSALPQSQELSNREFYKQLFQSEEL</sequence>
<gene>
    <name evidence="1" type="ORF">JR316_008585</name>
</gene>
<dbReference type="EMBL" id="JAFIQS010000008">
    <property type="protein sequence ID" value="KAG5166496.1"/>
    <property type="molecule type" value="Genomic_DNA"/>
</dbReference>
<comment type="caution">
    <text evidence="1">The sequence shown here is derived from an EMBL/GenBank/DDBJ whole genome shotgun (WGS) entry which is preliminary data.</text>
</comment>
<dbReference type="OrthoDB" id="3031551at2759"/>
<accession>A0A8H7XS26</accession>